<dbReference type="InParanoid" id="A0A341BU79"/>
<organism evidence="2 3">
    <name type="scientific">Neophocaena asiaeorientalis asiaeorientalis</name>
    <name type="common">Yangtze finless porpoise</name>
    <name type="synonym">Neophocaena phocaenoides subsp. asiaeorientalis</name>
    <dbReference type="NCBI Taxonomy" id="1706337"/>
    <lineage>
        <taxon>Eukaryota</taxon>
        <taxon>Metazoa</taxon>
        <taxon>Chordata</taxon>
        <taxon>Craniata</taxon>
        <taxon>Vertebrata</taxon>
        <taxon>Euteleostomi</taxon>
        <taxon>Mammalia</taxon>
        <taxon>Eutheria</taxon>
        <taxon>Laurasiatheria</taxon>
        <taxon>Artiodactyla</taxon>
        <taxon>Whippomorpha</taxon>
        <taxon>Cetacea</taxon>
        <taxon>Odontoceti</taxon>
        <taxon>Phocoenidae</taxon>
        <taxon>Neophocaena</taxon>
    </lineage>
</organism>
<dbReference type="RefSeq" id="XP_024605774.1">
    <property type="nucleotide sequence ID" value="XM_024750006.1"/>
</dbReference>
<feature type="compositionally biased region" description="Basic and acidic residues" evidence="1">
    <location>
        <begin position="15"/>
        <end position="27"/>
    </location>
</feature>
<feature type="compositionally biased region" description="Basic residues" evidence="1">
    <location>
        <begin position="42"/>
        <end position="58"/>
    </location>
</feature>
<evidence type="ECO:0000256" key="1">
    <source>
        <dbReference type="SAM" id="MobiDB-lite"/>
    </source>
</evidence>
<feature type="region of interest" description="Disordered" evidence="1">
    <location>
        <begin position="1"/>
        <end position="179"/>
    </location>
</feature>
<dbReference type="KEGG" id="nasi:112402831"/>
<name>A0A341BU79_NEOAA</name>
<dbReference type="AlphaFoldDB" id="A0A341BU79"/>
<dbReference type="Proteomes" id="UP000252040">
    <property type="component" value="Unplaced"/>
</dbReference>
<dbReference type="GeneID" id="112402831"/>
<keyword evidence="2" id="KW-1185">Reference proteome</keyword>
<gene>
    <name evidence="3" type="primary">LOC112402831</name>
</gene>
<proteinExistence type="predicted"/>
<feature type="region of interest" description="Disordered" evidence="1">
    <location>
        <begin position="206"/>
        <end position="242"/>
    </location>
</feature>
<protein>
    <submittedName>
        <fullName evidence="3">Uncharacterized protein LOC112402831</fullName>
    </submittedName>
</protein>
<feature type="compositionally biased region" description="Pro residues" evidence="1">
    <location>
        <begin position="141"/>
        <end position="172"/>
    </location>
</feature>
<accession>A0A341BU79</accession>
<evidence type="ECO:0000313" key="3">
    <source>
        <dbReference type="RefSeq" id="XP_024605774.1"/>
    </source>
</evidence>
<reference evidence="3" key="1">
    <citation type="submission" date="2025-08" db="UniProtKB">
        <authorList>
            <consortium name="RefSeq"/>
        </authorList>
    </citation>
    <scope>IDENTIFICATION</scope>
    <source>
        <tissue evidence="3">Meat</tissue>
    </source>
</reference>
<evidence type="ECO:0000313" key="2">
    <source>
        <dbReference type="Proteomes" id="UP000252040"/>
    </source>
</evidence>
<sequence>MFLGIRQGSSYPGLPREDRGSGGETRPDTPSIPGHQAAPTRKSVRVRRGFKLPRTRTPKSREAQDARAYGSGARRASDSRVPVRAGRSGPSGARTPQGSPEELRRPEGRTPGSPGSQRSAPPGRAGASRSEAKSERSTAGPRPPCGPRPCSPPGAAPPRPVPVGVPDRPPQPGTARRFLVAAPQWRWPAALRPAPTRPIERATRLRLASRAPSHRGGAPWRPRPLLQGCPPFQGSQVLGLKR</sequence>